<feature type="compositionally biased region" description="Basic and acidic residues" evidence="1">
    <location>
        <begin position="316"/>
        <end position="332"/>
    </location>
</feature>
<feature type="region of interest" description="Disordered" evidence="1">
    <location>
        <begin position="300"/>
        <end position="332"/>
    </location>
</feature>
<dbReference type="Proteomes" id="UP001523565">
    <property type="component" value="Unassembled WGS sequence"/>
</dbReference>
<feature type="transmembrane region" description="Helical" evidence="2">
    <location>
        <begin position="211"/>
        <end position="230"/>
    </location>
</feature>
<feature type="transmembrane region" description="Helical" evidence="2">
    <location>
        <begin position="187"/>
        <end position="204"/>
    </location>
</feature>
<evidence type="ECO:0008006" key="5">
    <source>
        <dbReference type="Google" id="ProtNLM"/>
    </source>
</evidence>
<comment type="caution">
    <text evidence="3">The sequence shown here is derived from an EMBL/GenBank/DDBJ whole genome shotgun (WGS) entry which is preliminary data.</text>
</comment>
<proteinExistence type="predicted"/>
<evidence type="ECO:0000313" key="4">
    <source>
        <dbReference type="Proteomes" id="UP001523565"/>
    </source>
</evidence>
<protein>
    <recommendedName>
        <fullName evidence="5">ABC transporter permease</fullName>
    </recommendedName>
</protein>
<feature type="transmembrane region" description="Helical" evidence="2">
    <location>
        <begin position="102"/>
        <end position="121"/>
    </location>
</feature>
<evidence type="ECO:0000313" key="3">
    <source>
        <dbReference type="EMBL" id="MCP1108689.1"/>
    </source>
</evidence>
<sequence>MENVLKIKGRIQEIYGEHTGLIDRAINVILALLTFYFINSKIGYMKMAASPFVAVGLALICAFLPRGFIVLIACGLILAHASALSLGVMGVTAGIFVVMYALYFRLSGSVLLVALLSPLAFMLKVPYLIPIVFGLTSVPVAAIPMSFGTIVFYMIAYLQKSGATLKEKSLMDGVIKYAKGVFMNKEMYVMLIAMIVCFFVVYTVRHLAINYAWKVAMICGVLANLIIVTAGKVTLKLDLSAMWMIVGNLLAIAISLALELFFFSVDYSRRENLEFEDDNYVYYVKAIPKVAVAAKQKSVRTINKSQTTAESDPSSVDERTRVLSEGAVSEKK</sequence>
<reference evidence="3 4" key="1">
    <citation type="journal article" date="2022" name="Genome Biol. Evol.">
        <title>Host diet, physiology and behaviors set the stage for Lachnospiraceae cladogenesis.</title>
        <authorList>
            <person name="Vera-Ponce De Leon A."/>
            <person name="Schneider M."/>
            <person name="Jahnes B.C."/>
            <person name="Sadowski V."/>
            <person name="Camuy-Velez L.A."/>
            <person name="Duan J."/>
            <person name="Sabree Z.L."/>
        </authorList>
    </citation>
    <scope>NUCLEOTIDE SEQUENCE [LARGE SCALE GENOMIC DNA]</scope>
    <source>
        <strain evidence="3 4">PAL227</strain>
    </source>
</reference>
<dbReference type="RefSeq" id="WP_262067597.1">
    <property type="nucleotide sequence ID" value="NZ_JAMXOC010000001.1"/>
</dbReference>
<feature type="transmembrane region" description="Helical" evidence="2">
    <location>
        <begin position="44"/>
        <end position="64"/>
    </location>
</feature>
<dbReference type="EMBL" id="JAMZFV010000001">
    <property type="protein sequence ID" value="MCP1108689.1"/>
    <property type="molecule type" value="Genomic_DNA"/>
</dbReference>
<name>A0ABT1EDB4_9FIRM</name>
<evidence type="ECO:0000256" key="1">
    <source>
        <dbReference type="SAM" id="MobiDB-lite"/>
    </source>
</evidence>
<keyword evidence="2" id="KW-0472">Membrane</keyword>
<feature type="compositionally biased region" description="Polar residues" evidence="1">
    <location>
        <begin position="300"/>
        <end position="314"/>
    </location>
</feature>
<feature type="transmembrane region" description="Helical" evidence="2">
    <location>
        <begin position="242"/>
        <end position="263"/>
    </location>
</feature>
<accession>A0ABT1EDB4</accession>
<gene>
    <name evidence="3" type="ORF">NK118_00290</name>
</gene>
<feature type="transmembrane region" description="Helical" evidence="2">
    <location>
        <begin position="21"/>
        <end position="38"/>
    </location>
</feature>
<keyword evidence="4" id="KW-1185">Reference proteome</keyword>
<feature type="transmembrane region" description="Helical" evidence="2">
    <location>
        <begin position="128"/>
        <end position="156"/>
    </location>
</feature>
<keyword evidence="2" id="KW-0812">Transmembrane</keyword>
<keyword evidence="2" id="KW-1133">Transmembrane helix</keyword>
<organism evidence="3 4">
    <name type="scientific">Ohessyouella blattaphilus</name>
    <dbReference type="NCBI Taxonomy" id="2949333"/>
    <lineage>
        <taxon>Bacteria</taxon>
        <taxon>Bacillati</taxon>
        <taxon>Bacillota</taxon>
        <taxon>Clostridia</taxon>
        <taxon>Lachnospirales</taxon>
        <taxon>Lachnospiraceae</taxon>
        <taxon>Ohessyouella</taxon>
    </lineage>
</organism>
<feature type="transmembrane region" description="Helical" evidence="2">
    <location>
        <begin position="71"/>
        <end position="96"/>
    </location>
</feature>
<evidence type="ECO:0000256" key="2">
    <source>
        <dbReference type="SAM" id="Phobius"/>
    </source>
</evidence>